<accession>A0ACC5R607</accession>
<sequence length="369" mass="39577">MTRPLAGLLVVAIEQAVAAPMCTARLADAGARVIKIERPEGDTARHYDAAVHGTSAYFAWLNRGKESIVLDLKVADDRRLVETILGKADVFVQNLAPGATERLELGAAQLTCRFPKLVALDIVGYGRDTPSGDLRAYDLLVQAESGLCSVTGSPEAPAKVGVSAADIATGMNAHAAIVEALYERERTGRGRAIEMAMFDGLADWMNVPLLHHDYAGRATLRHGLAHAAIYPYRPFACRDGEVVIVAQNADEWGRLCRRVLNRPNLVDDPRFASNTARLTYRDALDAEIVPVFAGWTVDEAIARLAAAGLAWGRVSTVADLSAHPALRRISCEVPGGTFSLAAPPLHPDLATATVPALGAHTDAVRREFH</sequence>
<evidence type="ECO:0000313" key="1">
    <source>
        <dbReference type="EMBL" id="MBK1867936.1"/>
    </source>
</evidence>
<comment type="caution">
    <text evidence="1">The sequence shown here is derived from an EMBL/GenBank/DDBJ whole genome shotgun (WGS) entry which is preliminary data.</text>
</comment>
<dbReference type="Proteomes" id="UP000616151">
    <property type="component" value="Unassembled WGS sequence"/>
</dbReference>
<gene>
    <name evidence="1" type="ORF">JHL16_16385</name>
</gene>
<evidence type="ECO:0000313" key="2">
    <source>
        <dbReference type="Proteomes" id="UP000616151"/>
    </source>
</evidence>
<protein>
    <submittedName>
        <fullName evidence="1">CoA transferase</fullName>
    </submittedName>
</protein>
<proteinExistence type="predicted"/>
<reference evidence="1" key="1">
    <citation type="submission" date="2021-01" db="EMBL/GenBank/DDBJ databases">
        <authorList>
            <person name="Sun Q."/>
        </authorList>
    </citation>
    <scope>NUCLEOTIDE SEQUENCE</scope>
    <source>
        <strain evidence="1">YIM B02566</strain>
    </source>
</reference>
<name>A0ACC5R607_9HYPH</name>
<organism evidence="1 2">
    <name type="scientific">Taklimakanibacter albus</name>
    <dbReference type="NCBI Taxonomy" id="2800327"/>
    <lineage>
        <taxon>Bacteria</taxon>
        <taxon>Pseudomonadati</taxon>
        <taxon>Pseudomonadota</taxon>
        <taxon>Alphaproteobacteria</taxon>
        <taxon>Hyphomicrobiales</taxon>
        <taxon>Aestuariivirgaceae</taxon>
        <taxon>Taklimakanibacter</taxon>
    </lineage>
</organism>
<keyword evidence="2" id="KW-1185">Reference proteome</keyword>
<dbReference type="EMBL" id="JAENHL010000007">
    <property type="protein sequence ID" value="MBK1867936.1"/>
    <property type="molecule type" value="Genomic_DNA"/>
</dbReference>
<keyword evidence="1" id="KW-0808">Transferase</keyword>